<evidence type="ECO:0000256" key="1">
    <source>
        <dbReference type="SAM" id="Phobius"/>
    </source>
</evidence>
<dbReference type="Proteomes" id="UP000249467">
    <property type="component" value="Unassembled WGS sequence"/>
</dbReference>
<evidence type="ECO:0000313" key="2">
    <source>
        <dbReference type="EMBL" id="PZO41474.1"/>
    </source>
</evidence>
<feature type="transmembrane region" description="Helical" evidence="1">
    <location>
        <begin position="40"/>
        <end position="62"/>
    </location>
</feature>
<dbReference type="AlphaFoldDB" id="A0A2W4W8L9"/>
<gene>
    <name evidence="2" type="ORF">DCF19_09740</name>
</gene>
<dbReference type="EMBL" id="QBML01000011">
    <property type="protein sequence ID" value="PZO41474.1"/>
    <property type="molecule type" value="Genomic_DNA"/>
</dbReference>
<keyword evidence="1" id="KW-1133">Transmembrane helix</keyword>
<organism evidence="2 3">
    <name type="scientific">Pseudanabaena frigida</name>
    <dbReference type="NCBI Taxonomy" id="945775"/>
    <lineage>
        <taxon>Bacteria</taxon>
        <taxon>Bacillati</taxon>
        <taxon>Cyanobacteriota</taxon>
        <taxon>Cyanophyceae</taxon>
        <taxon>Pseudanabaenales</taxon>
        <taxon>Pseudanabaenaceae</taxon>
        <taxon>Pseudanabaena</taxon>
    </lineage>
</organism>
<feature type="transmembrane region" description="Helical" evidence="1">
    <location>
        <begin position="107"/>
        <end position="126"/>
    </location>
</feature>
<comment type="caution">
    <text evidence="2">The sequence shown here is derived from an EMBL/GenBank/DDBJ whole genome shotgun (WGS) entry which is preliminary data.</text>
</comment>
<protein>
    <submittedName>
        <fullName evidence="2">Uncharacterized protein</fullName>
    </submittedName>
</protein>
<proteinExistence type="predicted"/>
<accession>A0A2W4W8L9</accession>
<name>A0A2W4W8L9_9CYAN</name>
<reference evidence="2 3" key="1">
    <citation type="submission" date="2018-04" db="EMBL/GenBank/DDBJ databases">
        <authorList>
            <person name="Go L.Y."/>
            <person name="Mitchell J.A."/>
        </authorList>
    </citation>
    <scope>NUCLEOTIDE SEQUENCE [LARGE SCALE GENOMIC DNA]</scope>
    <source>
        <strain evidence="2">ULC066bin1</strain>
    </source>
</reference>
<feature type="transmembrane region" description="Helical" evidence="1">
    <location>
        <begin position="132"/>
        <end position="158"/>
    </location>
</feature>
<sequence length="165" mass="18531">MTIESLLTLYKIPVLLLIFLSPWIAYYICLVVPGTKEEPYVLSVNLSVSAFVAIVFAGYIAYASNTGGWGKLGKEADILLLLSAPYHVICSIILAKKRIPLSRIPAFKFIQGLMLMSLVFMFLSWISSRIHLYFFSYLPFNSFLIILAIVLLIGYVGYTKVFGED</sequence>
<reference evidence="2 3" key="2">
    <citation type="submission" date="2018-06" db="EMBL/GenBank/DDBJ databases">
        <title>Metagenomic assembly of (sub)arctic Cyanobacteria and their associated microbiome from non-axenic cultures.</title>
        <authorList>
            <person name="Baurain D."/>
        </authorList>
    </citation>
    <scope>NUCLEOTIDE SEQUENCE [LARGE SCALE GENOMIC DNA]</scope>
    <source>
        <strain evidence="2">ULC066bin1</strain>
    </source>
</reference>
<evidence type="ECO:0000313" key="3">
    <source>
        <dbReference type="Proteomes" id="UP000249467"/>
    </source>
</evidence>
<feature type="transmembrane region" description="Helical" evidence="1">
    <location>
        <begin position="78"/>
        <end position="95"/>
    </location>
</feature>
<feature type="transmembrane region" description="Helical" evidence="1">
    <location>
        <begin position="12"/>
        <end position="33"/>
    </location>
</feature>
<keyword evidence="1" id="KW-0812">Transmembrane</keyword>
<keyword evidence="1" id="KW-0472">Membrane</keyword>